<evidence type="ECO:0000256" key="1">
    <source>
        <dbReference type="SAM" id="Phobius"/>
    </source>
</evidence>
<keyword evidence="1" id="KW-1133">Transmembrane helix</keyword>
<keyword evidence="1" id="KW-0812">Transmembrane</keyword>
<dbReference type="InterPro" id="IPR012347">
    <property type="entry name" value="Ferritin-like"/>
</dbReference>
<dbReference type="Gene3D" id="1.20.1260.10">
    <property type="match status" value="2"/>
</dbReference>
<keyword evidence="3" id="KW-1185">Reference proteome</keyword>
<dbReference type="Pfam" id="PF11553">
    <property type="entry name" value="DUF3231"/>
    <property type="match status" value="2"/>
</dbReference>
<dbReference type="Proteomes" id="UP000247476">
    <property type="component" value="Unassembled WGS sequence"/>
</dbReference>
<feature type="transmembrane region" description="Helical" evidence="1">
    <location>
        <begin position="266"/>
        <end position="284"/>
    </location>
</feature>
<evidence type="ECO:0000313" key="3">
    <source>
        <dbReference type="Proteomes" id="UP000247476"/>
    </source>
</evidence>
<evidence type="ECO:0000313" key="2">
    <source>
        <dbReference type="EMBL" id="PYI52487.1"/>
    </source>
</evidence>
<keyword evidence="1" id="KW-0472">Membrane</keyword>
<dbReference type="EMBL" id="QJVJ01000009">
    <property type="protein sequence ID" value="PYI52487.1"/>
    <property type="molecule type" value="Genomic_DNA"/>
</dbReference>
<evidence type="ECO:0008006" key="4">
    <source>
        <dbReference type="Google" id="ProtNLM"/>
    </source>
</evidence>
<sequence>MILLHSTHHPKLTSAEIAGLWSQYMNETAGLCINRFLHQHVEDANIRALYDYALRLGEKHVDRIRSFLKTDGFPIPVGFSEQDVNLAAPRLFSDALSLHYLNIMSIHGCHGYSGAVTTSSRKDVREYFTECGVSSMQLCNRTKDVLLSKGLYFRPPSISAPDTPEFVRSQSFVSGWFGDKRPLSCVEITDILFNLKKSILAKAALVAFSQVAQAKQVTDFFMEAIQIKEKHIDMLNKALDDDHLPAPPSLDAEISDSTTPPFSDKLMMFLVGFLFSTAMVYYGSGMASSPRKDLISKYTVAIADDMKVGSDWIRIMTDNRWLEQPPLAENRKALATADRT</sequence>
<accession>A0A2V5KN85</accession>
<reference evidence="2 3" key="1">
    <citation type="submission" date="2018-05" db="EMBL/GenBank/DDBJ databases">
        <title>Paenibacillus flagellatus sp. nov., isolated from selenium mineral soil.</title>
        <authorList>
            <person name="Dai X."/>
        </authorList>
    </citation>
    <scope>NUCLEOTIDE SEQUENCE [LARGE SCALE GENOMIC DNA]</scope>
    <source>
        <strain evidence="2 3">DXL2</strain>
    </source>
</reference>
<dbReference type="InterPro" id="IPR021617">
    <property type="entry name" value="DUF3231"/>
</dbReference>
<name>A0A2V5KN85_9BACL</name>
<comment type="caution">
    <text evidence="2">The sequence shown here is derived from an EMBL/GenBank/DDBJ whole genome shotgun (WGS) entry which is preliminary data.</text>
</comment>
<dbReference type="AlphaFoldDB" id="A0A2V5KN85"/>
<gene>
    <name evidence="2" type="ORF">DLM86_20120</name>
</gene>
<proteinExistence type="predicted"/>
<protein>
    <recommendedName>
        <fullName evidence="4">DUF3231 domain-containing protein</fullName>
    </recommendedName>
</protein>
<organism evidence="2 3">
    <name type="scientific">Paenibacillus flagellatus</name>
    <dbReference type="NCBI Taxonomy" id="2211139"/>
    <lineage>
        <taxon>Bacteria</taxon>
        <taxon>Bacillati</taxon>
        <taxon>Bacillota</taxon>
        <taxon>Bacilli</taxon>
        <taxon>Bacillales</taxon>
        <taxon>Paenibacillaceae</taxon>
        <taxon>Paenibacillus</taxon>
    </lineage>
</organism>